<feature type="region of interest" description="Disordered" evidence="1">
    <location>
        <begin position="91"/>
        <end position="117"/>
    </location>
</feature>
<protein>
    <submittedName>
        <fullName evidence="2">Uncharacterized protein</fullName>
    </submittedName>
</protein>
<reference evidence="2" key="1">
    <citation type="submission" date="2022-07" db="EMBL/GenBank/DDBJ databases">
        <title>Genome Sequence of Physisporinus lineatus.</title>
        <authorList>
            <person name="Buettner E."/>
        </authorList>
    </citation>
    <scope>NUCLEOTIDE SEQUENCE</scope>
    <source>
        <strain evidence="2">VT162</strain>
    </source>
</reference>
<evidence type="ECO:0000256" key="1">
    <source>
        <dbReference type="SAM" id="MobiDB-lite"/>
    </source>
</evidence>
<dbReference type="EMBL" id="JANAWD010000928">
    <property type="protein sequence ID" value="KAJ3475043.1"/>
    <property type="molecule type" value="Genomic_DNA"/>
</dbReference>
<dbReference type="Proteomes" id="UP001212997">
    <property type="component" value="Unassembled WGS sequence"/>
</dbReference>
<proteinExistence type="predicted"/>
<dbReference type="AlphaFoldDB" id="A0AAD5URY7"/>
<evidence type="ECO:0000313" key="3">
    <source>
        <dbReference type="Proteomes" id="UP001212997"/>
    </source>
</evidence>
<sequence length="117" mass="12743">MNQQAKSKAPRQDQNRPKTKASAQDESRTKSKPAEGNTSACVSRSGRTRYPSALAKNNPSYGNALIKRHRGVQGEESSLVQSLVDRGAEMDVPVPAKLAGRKRAGPTTTKSNKRRRV</sequence>
<feature type="compositionally biased region" description="Basic and acidic residues" evidence="1">
    <location>
        <begin position="23"/>
        <end position="33"/>
    </location>
</feature>
<comment type="caution">
    <text evidence="2">The sequence shown here is derived from an EMBL/GenBank/DDBJ whole genome shotgun (WGS) entry which is preliminary data.</text>
</comment>
<feature type="region of interest" description="Disordered" evidence="1">
    <location>
        <begin position="1"/>
        <end position="79"/>
    </location>
</feature>
<accession>A0AAD5URY7</accession>
<gene>
    <name evidence="2" type="ORF">NLI96_g12098</name>
</gene>
<evidence type="ECO:0000313" key="2">
    <source>
        <dbReference type="EMBL" id="KAJ3475043.1"/>
    </source>
</evidence>
<organism evidence="2 3">
    <name type="scientific">Meripilus lineatus</name>
    <dbReference type="NCBI Taxonomy" id="2056292"/>
    <lineage>
        <taxon>Eukaryota</taxon>
        <taxon>Fungi</taxon>
        <taxon>Dikarya</taxon>
        <taxon>Basidiomycota</taxon>
        <taxon>Agaricomycotina</taxon>
        <taxon>Agaricomycetes</taxon>
        <taxon>Polyporales</taxon>
        <taxon>Meripilaceae</taxon>
        <taxon>Meripilus</taxon>
    </lineage>
</organism>
<keyword evidence="3" id="KW-1185">Reference proteome</keyword>
<name>A0AAD5URY7_9APHY</name>